<dbReference type="AlphaFoldDB" id="A0A835JYQ4"/>
<dbReference type="PANTHER" id="PTHR45642:SF120">
    <property type="entry name" value="GDSL-LIKE LIPASE_ACYLHYDROLASE"/>
    <property type="match status" value="1"/>
</dbReference>
<comment type="caution">
    <text evidence="1">The sequence shown here is derived from an EMBL/GenBank/DDBJ whole genome shotgun (WGS) entry which is preliminary data.</text>
</comment>
<dbReference type="PANTHER" id="PTHR45642">
    <property type="entry name" value="GDSL ESTERASE/LIPASE EXL3"/>
    <property type="match status" value="1"/>
</dbReference>
<evidence type="ECO:0000313" key="2">
    <source>
        <dbReference type="Proteomes" id="UP000657918"/>
    </source>
</evidence>
<sequence>MPAILIIGDSTVEGSNNNHINTLLKANFVPYGQNYPDQKATGRSKRLHPSFLDPNSSDAAVITGVNFASAGAGNEYQTNTLLNAIPVPKQIDKFRACIDKS</sequence>
<organism evidence="1 2">
    <name type="scientific">Salix dunnii</name>
    <dbReference type="NCBI Taxonomy" id="1413687"/>
    <lineage>
        <taxon>Eukaryota</taxon>
        <taxon>Viridiplantae</taxon>
        <taxon>Streptophyta</taxon>
        <taxon>Embryophyta</taxon>
        <taxon>Tracheophyta</taxon>
        <taxon>Spermatophyta</taxon>
        <taxon>Magnoliopsida</taxon>
        <taxon>eudicotyledons</taxon>
        <taxon>Gunneridae</taxon>
        <taxon>Pentapetalae</taxon>
        <taxon>rosids</taxon>
        <taxon>fabids</taxon>
        <taxon>Malpighiales</taxon>
        <taxon>Salicaceae</taxon>
        <taxon>Saliceae</taxon>
        <taxon>Salix</taxon>
    </lineage>
</organism>
<keyword evidence="2" id="KW-1185">Reference proteome</keyword>
<reference evidence="1 2" key="1">
    <citation type="submission" date="2020-10" db="EMBL/GenBank/DDBJ databases">
        <title>Plant Genome Project.</title>
        <authorList>
            <person name="Zhang R.-G."/>
        </authorList>
    </citation>
    <scope>NUCLEOTIDE SEQUENCE [LARGE SCALE GENOMIC DNA]</scope>
    <source>
        <strain evidence="1">FAFU-HL-1</strain>
        <tissue evidence="1">Leaf</tissue>
    </source>
</reference>
<accession>A0A835JYQ4</accession>
<dbReference type="EMBL" id="JADGMS010000008">
    <property type="protein sequence ID" value="KAF9676996.1"/>
    <property type="molecule type" value="Genomic_DNA"/>
</dbReference>
<dbReference type="InterPro" id="IPR050592">
    <property type="entry name" value="GDSL_lipolytic_enzyme"/>
</dbReference>
<dbReference type="Proteomes" id="UP000657918">
    <property type="component" value="Chromosome 8"/>
</dbReference>
<dbReference type="Gene3D" id="3.40.50.1110">
    <property type="entry name" value="SGNH hydrolase"/>
    <property type="match status" value="1"/>
</dbReference>
<dbReference type="OrthoDB" id="1600564at2759"/>
<evidence type="ECO:0000313" key="1">
    <source>
        <dbReference type="EMBL" id="KAF9676996.1"/>
    </source>
</evidence>
<name>A0A835JYQ4_9ROSI</name>
<dbReference type="InterPro" id="IPR036514">
    <property type="entry name" value="SGNH_hydro_sf"/>
</dbReference>
<proteinExistence type="predicted"/>
<gene>
    <name evidence="1" type="ORF">SADUNF_Sadunf08G0061400</name>
</gene>
<protein>
    <submittedName>
        <fullName evidence="1">Uncharacterized protein</fullName>
    </submittedName>
</protein>